<dbReference type="PANTHER" id="PTHR48081">
    <property type="entry name" value="AB HYDROLASE SUPERFAMILY PROTEIN C4A8.06C"/>
    <property type="match status" value="1"/>
</dbReference>
<dbReference type="EMBL" id="JAFBEC010000003">
    <property type="protein sequence ID" value="MBM7632353.1"/>
    <property type="molecule type" value="Genomic_DNA"/>
</dbReference>
<evidence type="ECO:0000313" key="3">
    <source>
        <dbReference type="EMBL" id="MBM7632353.1"/>
    </source>
</evidence>
<dbReference type="Pfam" id="PF07859">
    <property type="entry name" value="Abhydrolase_3"/>
    <property type="match status" value="1"/>
</dbReference>
<dbReference type="SUPFAM" id="SSF53474">
    <property type="entry name" value="alpha/beta-Hydrolases"/>
    <property type="match status" value="1"/>
</dbReference>
<name>A0ABS2PBY4_9BACL</name>
<dbReference type="InterPro" id="IPR029058">
    <property type="entry name" value="AB_hydrolase_fold"/>
</dbReference>
<evidence type="ECO:0000313" key="4">
    <source>
        <dbReference type="Proteomes" id="UP000741863"/>
    </source>
</evidence>
<dbReference type="Gene3D" id="3.40.50.1820">
    <property type="entry name" value="alpha/beta hydrolase"/>
    <property type="match status" value="1"/>
</dbReference>
<keyword evidence="1" id="KW-0378">Hydrolase</keyword>
<dbReference type="InterPro" id="IPR050300">
    <property type="entry name" value="GDXG_lipolytic_enzyme"/>
</dbReference>
<evidence type="ECO:0000256" key="1">
    <source>
        <dbReference type="ARBA" id="ARBA00022801"/>
    </source>
</evidence>
<sequence>MSKYNIHTDFDSLKNKKLPLYPKLLPTLNRLVDRKNKRIKLPKQIKTTSYIIDGYQLEDITVTVYEPLLETPKDDLPCLIYYHGGGFAIKEAPYHINLVTEYALEAECKVVFVNYRLMPKSPFPIGLEDCYSAYDWVRNHTEDLGVNKNKIAVGGDSAGGALATGVTLMARDRGTLNLCFQMLIYPVTDARQNTNSMKVYVDTPMWNSKLNKKMWDLYLQDGVGDLRNYASLMENDSLAGLPNAYIEVAQYDCLHDEGLNYANKLISNGQQVELNDTKGTVHGYDMVENSKIVISNKKKRINALKKAFS</sequence>
<proteinExistence type="predicted"/>
<accession>A0ABS2PBY4</accession>
<dbReference type="InterPro" id="IPR013094">
    <property type="entry name" value="AB_hydrolase_3"/>
</dbReference>
<keyword evidence="4" id="KW-1185">Reference proteome</keyword>
<dbReference type="Proteomes" id="UP000741863">
    <property type="component" value="Unassembled WGS sequence"/>
</dbReference>
<comment type="caution">
    <text evidence="3">The sequence shown here is derived from an EMBL/GenBank/DDBJ whole genome shotgun (WGS) entry which is preliminary data.</text>
</comment>
<protein>
    <submittedName>
        <fullName evidence="3">Acetyl esterase/lipase</fullName>
    </submittedName>
</protein>
<reference evidence="3 4" key="1">
    <citation type="submission" date="2021-01" db="EMBL/GenBank/DDBJ databases">
        <title>Genomic Encyclopedia of Type Strains, Phase IV (KMG-IV): sequencing the most valuable type-strain genomes for metagenomic binning, comparative biology and taxonomic classification.</title>
        <authorList>
            <person name="Goeker M."/>
        </authorList>
    </citation>
    <scope>NUCLEOTIDE SEQUENCE [LARGE SCALE GENOMIC DNA]</scope>
    <source>
        <strain evidence="3 4">DSM 25540</strain>
    </source>
</reference>
<dbReference type="PANTHER" id="PTHR48081:SF8">
    <property type="entry name" value="ALPHA_BETA HYDROLASE FOLD-3 DOMAIN-CONTAINING PROTEIN-RELATED"/>
    <property type="match status" value="1"/>
</dbReference>
<feature type="domain" description="Alpha/beta hydrolase fold-3" evidence="2">
    <location>
        <begin position="79"/>
        <end position="284"/>
    </location>
</feature>
<evidence type="ECO:0000259" key="2">
    <source>
        <dbReference type="Pfam" id="PF07859"/>
    </source>
</evidence>
<dbReference type="RefSeq" id="WP_204696526.1">
    <property type="nucleotide sequence ID" value="NZ_JAFBEC010000003.1"/>
</dbReference>
<gene>
    <name evidence="3" type="ORF">JOD17_001446</name>
</gene>
<organism evidence="3 4">
    <name type="scientific">Geomicrobium sediminis</name>
    <dbReference type="NCBI Taxonomy" id="1347788"/>
    <lineage>
        <taxon>Bacteria</taxon>
        <taxon>Bacillati</taxon>
        <taxon>Bacillota</taxon>
        <taxon>Bacilli</taxon>
        <taxon>Bacillales</taxon>
        <taxon>Geomicrobium</taxon>
    </lineage>
</organism>